<reference evidence="2 3" key="1">
    <citation type="submission" date="2017-11" db="EMBL/GenBank/DDBJ databases">
        <title>Revised Sequence and Annotation of the Rhodobaca barguzinensis strain alga05 Genome.</title>
        <authorList>
            <person name="Kopejtka K."/>
            <person name="Tomasch J.M."/>
            <person name="Bunk B."/>
            <person name="Koblizek M."/>
        </authorList>
    </citation>
    <scope>NUCLEOTIDE SEQUENCE [LARGE SCALE GENOMIC DNA]</scope>
    <source>
        <strain evidence="3">alga05</strain>
    </source>
</reference>
<feature type="transmembrane region" description="Helical" evidence="1">
    <location>
        <begin position="98"/>
        <end position="121"/>
    </location>
</feature>
<dbReference type="EMBL" id="CP024899">
    <property type="protein sequence ID" value="ATX66169.1"/>
    <property type="molecule type" value="Genomic_DNA"/>
</dbReference>
<evidence type="ECO:0000256" key="1">
    <source>
        <dbReference type="SAM" id="Phobius"/>
    </source>
</evidence>
<dbReference type="PANTHER" id="PTHR34821">
    <property type="entry name" value="INNER MEMBRANE PROTEIN YDCZ"/>
    <property type="match status" value="1"/>
</dbReference>
<dbReference type="Proteomes" id="UP000228948">
    <property type="component" value="Chromosome"/>
</dbReference>
<name>A0A2K8K9P5_9RHOB</name>
<keyword evidence="1" id="KW-0812">Transmembrane</keyword>
<evidence type="ECO:0000313" key="3">
    <source>
        <dbReference type="Proteomes" id="UP000228948"/>
    </source>
</evidence>
<dbReference type="STRING" id="441209.GCA_001870665_01847"/>
<gene>
    <name evidence="2" type="ORF">BG454_10350</name>
</gene>
<keyword evidence="3" id="KW-1185">Reference proteome</keyword>
<dbReference type="Pfam" id="PF04657">
    <property type="entry name" value="DMT_YdcZ"/>
    <property type="match status" value="1"/>
</dbReference>
<dbReference type="PANTHER" id="PTHR34821:SF2">
    <property type="entry name" value="INNER MEMBRANE PROTEIN YDCZ"/>
    <property type="match status" value="1"/>
</dbReference>
<keyword evidence="1" id="KW-0472">Membrane</keyword>
<dbReference type="AlphaFoldDB" id="A0A2K8K9P5"/>
<keyword evidence="1" id="KW-1133">Transmembrane helix</keyword>
<feature type="transmembrane region" description="Helical" evidence="1">
    <location>
        <begin position="39"/>
        <end position="66"/>
    </location>
</feature>
<evidence type="ECO:0000313" key="2">
    <source>
        <dbReference type="EMBL" id="ATX66169.1"/>
    </source>
</evidence>
<organism evidence="2 3">
    <name type="scientific">Roseinatronobacter bogoriensis subsp. barguzinensis</name>
    <dbReference type="NCBI Taxonomy" id="441209"/>
    <lineage>
        <taxon>Bacteria</taxon>
        <taxon>Pseudomonadati</taxon>
        <taxon>Pseudomonadota</taxon>
        <taxon>Alphaproteobacteria</taxon>
        <taxon>Rhodobacterales</taxon>
        <taxon>Paracoccaceae</taxon>
        <taxon>Roseinatronobacter</taxon>
    </lineage>
</organism>
<sequence>MLPESMKYALIMLAAGAGVPVLAALNAQLGALVGSPAAAGAVMFLIAAVVAVFVAVVLGQSAAFALVSAQPRYLFLAGVLIAFYLLSISWVAPRFGVGNAVMFVLLGQIVAISVIDHFALFGAKLRPLDLSRAVGIVLMTLGVILAQRPGS</sequence>
<dbReference type="OrthoDB" id="7173290at2"/>
<accession>A0A2K8K9P5</accession>
<dbReference type="KEGG" id="rbg:BG454_10350"/>
<feature type="transmembrane region" description="Helical" evidence="1">
    <location>
        <begin position="133"/>
        <end position="150"/>
    </location>
</feature>
<protein>
    <submittedName>
        <fullName evidence="2">EamA-like transporter family protein</fullName>
    </submittedName>
</protein>
<proteinExistence type="predicted"/>
<dbReference type="GO" id="GO:0005886">
    <property type="term" value="C:plasma membrane"/>
    <property type="evidence" value="ECO:0007669"/>
    <property type="project" value="TreeGrafter"/>
</dbReference>
<dbReference type="InterPro" id="IPR006750">
    <property type="entry name" value="YdcZ"/>
</dbReference>
<feature type="transmembrane region" description="Helical" evidence="1">
    <location>
        <begin position="73"/>
        <end position="92"/>
    </location>
</feature>
<dbReference type="RefSeq" id="WP_084634879.1">
    <property type="nucleotide sequence ID" value="NZ_CP024899.1"/>
</dbReference>